<keyword evidence="3" id="KW-0687">Ribonucleoprotein</keyword>
<dbReference type="InterPro" id="IPR002672">
    <property type="entry name" value="Ribosomal_eL28"/>
</dbReference>
<accession>M5GE00</accession>
<dbReference type="Pfam" id="PF01778">
    <property type="entry name" value="Ribosomal_L28e"/>
    <property type="match status" value="1"/>
</dbReference>
<dbReference type="Proteomes" id="UP000030653">
    <property type="component" value="Unassembled WGS sequence"/>
</dbReference>
<reference evidence="5 6" key="1">
    <citation type="journal article" date="2012" name="Science">
        <title>The Paleozoic origin of enzymatic lignin decomposition reconstructed from 31 fungal genomes.</title>
        <authorList>
            <person name="Floudas D."/>
            <person name="Binder M."/>
            <person name="Riley R."/>
            <person name="Barry K."/>
            <person name="Blanchette R.A."/>
            <person name="Henrissat B."/>
            <person name="Martinez A.T."/>
            <person name="Otillar R."/>
            <person name="Spatafora J.W."/>
            <person name="Yadav J.S."/>
            <person name="Aerts A."/>
            <person name="Benoit I."/>
            <person name="Boyd A."/>
            <person name="Carlson A."/>
            <person name="Copeland A."/>
            <person name="Coutinho P.M."/>
            <person name="de Vries R.P."/>
            <person name="Ferreira P."/>
            <person name="Findley K."/>
            <person name="Foster B."/>
            <person name="Gaskell J."/>
            <person name="Glotzer D."/>
            <person name="Gorecki P."/>
            <person name="Heitman J."/>
            <person name="Hesse C."/>
            <person name="Hori C."/>
            <person name="Igarashi K."/>
            <person name="Jurgens J.A."/>
            <person name="Kallen N."/>
            <person name="Kersten P."/>
            <person name="Kohler A."/>
            <person name="Kuees U."/>
            <person name="Kumar T.K.A."/>
            <person name="Kuo A."/>
            <person name="LaButti K."/>
            <person name="Larrondo L.F."/>
            <person name="Lindquist E."/>
            <person name="Ling A."/>
            <person name="Lombard V."/>
            <person name="Lucas S."/>
            <person name="Lundell T."/>
            <person name="Martin R."/>
            <person name="McLaughlin D.J."/>
            <person name="Morgenstern I."/>
            <person name="Morin E."/>
            <person name="Murat C."/>
            <person name="Nagy L.G."/>
            <person name="Nolan M."/>
            <person name="Ohm R.A."/>
            <person name="Patyshakuliyeva A."/>
            <person name="Rokas A."/>
            <person name="Ruiz-Duenas F.J."/>
            <person name="Sabat G."/>
            <person name="Salamov A."/>
            <person name="Samejima M."/>
            <person name="Schmutz J."/>
            <person name="Slot J.C."/>
            <person name="St John F."/>
            <person name="Stenlid J."/>
            <person name="Sun H."/>
            <person name="Sun S."/>
            <person name="Syed K."/>
            <person name="Tsang A."/>
            <person name="Wiebenga A."/>
            <person name="Young D."/>
            <person name="Pisabarro A."/>
            <person name="Eastwood D.C."/>
            <person name="Martin F."/>
            <person name="Cullen D."/>
            <person name="Grigoriev I.V."/>
            <person name="Hibbett D.S."/>
        </authorList>
    </citation>
    <scope>NUCLEOTIDE SEQUENCE [LARGE SCALE GENOMIC DNA]</scope>
    <source>
        <strain evidence="5 6">DJM-731 SS1</strain>
    </source>
</reference>
<dbReference type="AlphaFoldDB" id="M5GE00"/>
<evidence type="ECO:0000256" key="2">
    <source>
        <dbReference type="ARBA" id="ARBA00022980"/>
    </source>
</evidence>
<dbReference type="GO" id="GO:0003735">
    <property type="term" value="F:structural constituent of ribosome"/>
    <property type="evidence" value="ECO:0007669"/>
    <property type="project" value="InterPro"/>
</dbReference>
<dbReference type="OMA" id="WMIIRNC"/>
<dbReference type="Gene3D" id="3.30.390.110">
    <property type="match status" value="1"/>
</dbReference>
<gene>
    <name evidence="5" type="ORF">DACRYDRAFT_94506</name>
</gene>
<proteinExistence type="inferred from homology"/>
<evidence type="ECO:0000256" key="1">
    <source>
        <dbReference type="ARBA" id="ARBA00007926"/>
    </source>
</evidence>
<dbReference type="HOGENOM" id="CLU_106801_0_1_1"/>
<feature type="domain" description="Ribosomal eL28/Mak16" evidence="4">
    <location>
        <begin position="5"/>
        <end position="121"/>
    </location>
</feature>
<comment type="similarity">
    <text evidence="1">Belongs to the eukaryotic ribosomal protein eL28 family.</text>
</comment>
<organism evidence="5 6">
    <name type="scientific">Dacryopinax primogenitus (strain DJM 731)</name>
    <name type="common">Brown rot fungus</name>
    <dbReference type="NCBI Taxonomy" id="1858805"/>
    <lineage>
        <taxon>Eukaryota</taxon>
        <taxon>Fungi</taxon>
        <taxon>Dikarya</taxon>
        <taxon>Basidiomycota</taxon>
        <taxon>Agaricomycotina</taxon>
        <taxon>Dacrymycetes</taxon>
        <taxon>Dacrymycetales</taxon>
        <taxon>Dacrymycetaceae</taxon>
        <taxon>Dacryopinax</taxon>
    </lineage>
</organism>
<name>M5GE00_DACPD</name>
<keyword evidence="6" id="KW-1185">Reference proteome</keyword>
<evidence type="ECO:0000313" key="6">
    <source>
        <dbReference type="Proteomes" id="UP000030653"/>
    </source>
</evidence>
<dbReference type="PANTHER" id="PTHR10544">
    <property type="entry name" value="60S RIBOSOMAL PROTEIN L28"/>
    <property type="match status" value="1"/>
</dbReference>
<dbReference type="EMBL" id="JH795861">
    <property type="protein sequence ID" value="EJU02848.1"/>
    <property type="molecule type" value="Genomic_DNA"/>
</dbReference>
<dbReference type="STRING" id="1858805.M5GE00"/>
<sequence>MSADLEWLLIRKWNSFIVKRVPEGPVFSTEAGNLRNLHSGKYSGIANNKVLDIAEEKGQIVIKTRDASAPISANKKAVKTERVRSRSGGRRVAGVVSKKIASGYRPDLRKAALARASALLEAQKSKKEFPAREIRGKKAKSFGLKA</sequence>
<evidence type="ECO:0000256" key="3">
    <source>
        <dbReference type="ARBA" id="ARBA00023274"/>
    </source>
</evidence>
<dbReference type="GO" id="GO:0006412">
    <property type="term" value="P:translation"/>
    <property type="evidence" value="ECO:0007669"/>
    <property type="project" value="InterPro"/>
</dbReference>
<dbReference type="GO" id="GO:0005840">
    <property type="term" value="C:ribosome"/>
    <property type="evidence" value="ECO:0007669"/>
    <property type="project" value="UniProtKB-KW"/>
</dbReference>
<dbReference type="InterPro" id="IPR029004">
    <property type="entry name" value="Ribosomal_eL28/Mak16"/>
</dbReference>
<evidence type="ECO:0000313" key="5">
    <source>
        <dbReference type="EMBL" id="EJU02848.1"/>
    </source>
</evidence>
<dbReference type="RefSeq" id="XP_040629742.1">
    <property type="nucleotide sequence ID" value="XM_040777226.1"/>
</dbReference>
<protein>
    <submittedName>
        <fullName evidence="5">Ribosomal protein L28e</fullName>
    </submittedName>
</protein>
<dbReference type="GeneID" id="63692288"/>
<evidence type="ECO:0000259" key="4">
    <source>
        <dbReference type="Pfam" id="PF01778"/>
    </source>
</evidence>
<dbReference type="OrthoDB" id="338850at2759"/>
<keyword evidence="2 5" id="KW-0689">Ribosomal protein</keyword>
<dbReference type="GO" id="GO:1990904">
    <property type="term" value="C:ribonucleoprotein complex"/>
    <property type="evidence" value="ECO:0007669"/>
    <property type="project" value="UniProtKB-KW"/>
</dbReference>